<dbReference type="Proteomes" id="UP000306420">
    <property type="component" value="Unassembled WGS sequence"/>
</dbReference>
<evidence type="ECO:0000313" key="2">
    <source>
        <dbReference type="Proteomes" id="UP000306420"/>
    </source>
</evidence>
<organism evidence="1 2">
    <name type="scientific">Ruoffia tabacinasalis</name>
    <dbReference type="NCBI Taxonomy" id="87458"/>
    <lineage>
        <taxon>Bacteria</taxon>
        <taxon>Bacillati</taxon>
        <taxon>Bacillota</taxon>
        <taxon>Bacilli</taxon>
        <taxon>Lactobacillales</taxon>
        <taxon>Aerococcaceae</taxon>
        <taxon>Ruoffia</taxon>
    </lineage>
</organism>
<evidence type="ECO:0008006" key="3">
    <source>
        <dbReference type="Google" id="ProtNLM"/>
    </source>
</evidence>
<sequence length="345" mass="41516">MNFQDYEIYIVEIQNLFLHECFKINNTFIMSTMDDYLGKINIYSDTINKWEREMLDELTMKFYSQHKKIYNRFEIYASSYAIFFTNKDHLRFNQKEATSINYKNYLIKLISDQVNKEIDYFRMKDIDYRSLSHLPGLPGIPIYSIQGETPIMEAFVYNHEDDNWYHLMGDIATQYSVGIGSQYEKEDLNNKTSDIEYQVITSNRSDEMYLSLRSAIRRINESFYFNNYSSIFIYLMTTIEALAYKEYRGFKEVRIIIQHIIAKDRQDYDKLADYFKELSKVYRTEVVHNGKDLNDFFNDEEEIQSFLTKLLDIIKEYIIKVYEMNIKSFDDLYIAKNKRNKELHG</sequence>
<accession>A0A5R9DSI1</accession>
<comment type="caution">
    <text evidence="1">The sequence shown here is derived from an EMBL/GenBank/DDBJ whole genome shotgun (WGS) entry which is preliminary data.</text>
</comment>
<evidence type="ECO:0000313" key="1">
    <source>
        <dbReference type="EMBL" id="TLQ38375.1"/>
    </source>
</evidence>
<gene>
    <name evidence="1" type="ORF">FEZ33_11910</name>
</gene>
<name>A0A5R9DSI1_9LACT</name>
<proteinExistence type="predicted"/>
<dbReference type="OrthoDB" id="2086216at2"/>
<reference evidence="1 2" key="1">
    <citation type="submission" date="2019-05" db="EMBL/GenBank/DDBJ databases">
        <title>The metagenome of a microbial culture collection derived from dairy environment covers the genomic content of the human microbiome.</title>
        <authorList>
            <person name="Roder T."/>
            <person name="Wuthrich D."/>
            <person name="Sattari Z."/>
            <person name="Von Ah U."/>
            <person name="Bar C."/>
            <person name="Ronchi F."/>
            <person name="Macpherson A.J."/>
            <person name="Ganal-Vonarburg S.C."/>
            <person name="Bruggmann R."/>
            <person name="Vergeres G."/>
        </authorList>
    </citation>
    <scope>NUCLEOTIDE SEQUENCE [LARGE SCALE GENOMIC DNA]</scope>
    <source>
        <strain evidence="1 2">FAM 24227</strain>
    </source>
</reference>
<dbReference type="AlphaFoldDB" id="A0A5R9DSI1"/>
<dbReference type="EMBL" id="VBSP01000082">
    <property type="protein sequence ID" value="TLQ38375.1"/>
    <property type="molecule type" value="Genomic_DNA"/>
</dbReference>
<protein>
    <recommendedName>
        <fullName evidence="3">Apea-like HEPN domain-containing protein</fullName>
    </recommendedName>
</protein>